<dbReference type="Gene3D" id="1.10.3720.10">
    <property type="entry name" value="MetI-like"/>
    <property type="match status" value="1"/>
</dbReference>
<dbReference type="EMBL" id="VZOK01000010">
    <property type="protein sequence ID" value="KAB0639331.1"/>
    <property type="molecule type" value="Genomic_DNA"/>
</dbReference>
<evidence type="ECO:0000256" key="1">
    <source>
        <dbReference type="ARBA" id="ARBA00004651"/>
    </source>
</evidence>
<dbReference type="Proteomes" id="UP000473470">
    <property type="component" value="Unassembled WGS sequence"/>
</dbReference>
<dbReference type="GO" id="GO:0005886">
    <property type="term" value="C:plasma membrane"/>
    <property type="evidence" value="ECO:0007669"/>
    <property type="project" value="UniProtKB-SubCell"/>
</dbReference>
<dbReference type="PROSITE" id="PS50928">
    <property type="entry name" value="ABC_TM1"/>
    <property type="match status" value="1"/>
</dbReference>
<evidence type="ECO:0000259" key="9">
    <source>
        <dbReference type="PROSITE" id="PS50928"/>
    </source>
</evidence>
<gene>
    <name evidence="10" type="ORF">F7R25_08730</name>
</gene>
<evidence type="ECO:0000313" key="11">
    <source>
        <dbReference type="Proteomes" id="UP000473470"/>
    </source>
</evidence>
<dbReference type="InterPro" id="IPR035906">
    <property type="entry name" value="MetI-like_sf"/>
</dbReference>
<proteinExistence type="inferred from homology"/>
<keyword evidence="4" id="KW-1003">Cell membrane</keyword>
<feature type="transmembrane region" description="Helical" evidence="8">
    <location>
        <begin position="160"/>
        <end position="181"/>
    </location>
</feature>
<dbReference type="GO" id="GO:0055085">
    <property type="term" value="P:transmembrane transport"/>
    <property type="evidence" value="ECO:0007669"/>
    <property type="project" value="InterPro"/>
</dbReference>
<dbReference type="InterPro" id="IPR000515">
    <property type="entry name" value="MetI-like"/>
</dbReference>
<dbReference type="AlphaFoldDB" id="A0A6L3N008"/>
<keyword evidence="6 8" id="KW-1133">Transmembrane helix</keyword>
<dbReference type="CDD" id="cd06261">
    <property type="entry name" value="TM_PBP2"/>
    <property type="match status" value="1"/>
</dbReference>
<feature type="domain" description="ABC transmembrane type-1" evidence="9">
    <location>
        <begin position="92"/>
        <end position="280"/>
    </location>
</feature>
<dbReference type="Pfam" id="PF00528">
    <property type="entry name" value="BPD_transp_1"/>
    <property type="match status" value="1"/>
</dbReference>
<comment type="caution">
    <text evidence="10">The sequence shown here is derived from an EMBL/GenBank/DDBJ whole genome shotgun (WGS) entry which is preliminary data.</text>
</comment>
<evidence type="ECO:0000313" key="10">
    <source>
        <dbReference type="EMBL" id="KAB0639331.1"/>
    </source>
</evidence>
<evidence type="ECO:0000256" key="4">
    <source>
        <dbReference type="ARBA" id="ARBA00022475"/>
    </source>
</evidence>
<feature type="transmembrane region" description="Helical" evidence="8">
    <location>
        <begin position="41"/>
        <end position="62"/>
    </location>
</feature>
<keyword evidence="7 8" id="KW-0472">Membrane</keyword>
<dbReference type="SUPFAM" id="SSF161098">
    <property type="entry name" value="MetI-like"/>
    <property type="match status" value="1"/>
</dbReference>
<dbReference type="PANTHER" id="PTHR43848">
    <property type="entry name" value="PUTRESCINE TRANSPORT SYSTEM PERMEASE PROTEIN POTI"/>
    <property type="match status" value="1"/>
</dbReference>
<feature type="transmembrane region" description="Helical" evidence="8">
    <location>
        <begin position="217"/>
        <end position="238"/>
    </location>
</feature>
<evidence type="ECO:0000256" key="5">
    <source>
        <dbReference type="ARBA" id="ARBA00022692"/>
    </source>
</evidence>
<feature type="transmembrane region" description="Helical" evidence="8">
    <location>
        <begin position="98"/>
        <end position="118"/>
    </location>
</feature>
<feature type="transmembrane region" description="Helical" evidence="8">
    <location>
        <begin position="258"/>
        <end position="280"/>
    </location>
</feature>
<name>A0A6L3N008_9BURK</name>
<dbReference type="InterPro" id="IPR051789">
    <property type="entry name" value="Bact_Polyamine_Transport"/>
</dbReference>
<comment type="similarity">
    <text evidence="2">Belongs to the binding-protein-dependent transport system permease family. CysTW subfamily.</text>
</comment>
<reference evidence="10 11" key="1">
    <citation type="submission" date="2019-09" db="EMBL/GenBank/DDBJ databases">
        <title>Draft genome sequences of 48 bacterial type strains from the CCUG.</title>
        <authorList>
            <person name="Tunovic T."/>
            <person name="Pineiro-Iglesias B."/>
            <person name="Unosson C."/>
            <person name="Inganas E."/>
            <person name="Ohlen M."/>
            <person name="Cardew S."/>
            <person name="Jensie-Markopoulos S."/>
            <person name="Salva-Serra F."/>
            <person name="Jaen-Luchoro D."/>
            <person name="Karlsson R."/>
            <person name="Svensson-Stadler L."/>
            <person name="Chun J."/>
            <person name="Moore E."/>
        </authorList>
    </citation>
    <scope>NUCLEOTIDE SEQUENCE [LARGE SCALE GENOMIC DNA]</scope>
    <source>
        <strain evidence="10 11">CCUG 65686</strain>
    </source>
</reference>
<feature type="transmembrane region" description="Helical" evidence="8">
    <location>
        <begin position="130"/>
        <end position="154"/>
    </location>
</feature>
<evidence type="ECO:0000256" key="6">
    <source>
        <dbReference type="ARBA" id="ARBA00022989"/>
    </source>
</evidence>
<sequence length="290" mass="31322">MKSLESGTPLRRGLTGLPRASNGGGHALARQGAVRGLLGRLYVVVIIGFLYLPVAIMALMSLNASPLFELPIHFTFDWYRAAIGDSQLMDAALRSVKLAVSTMVLSTALGVMAALAFYRYEFPGKRQMQALLFPPMAIPWLITGTAMLIFFFSIGIGRGLHAILLGHVALALPYVIIVVGARLKTFPIELEQAARSLGATGWQITWRVTLPNIAPGIVAGALFAFAVSFDQFVVSYFLSSPGQTTLPVEIYSAIRKGFTPAINAISTLIIMISMGIMVVVSRLYRFGGEQ</sequence>
<dbReference type="PANTHER" id="PTHR43848:SF2">
    <property type="entry name" value="PUTRESCINE TRANSPORT SYSTEM PERMEASE PROTEIN POTI"/>
    <property type="match status" value="1"/>
</dbReference>
<evidence type="ECO:0000256" key="7">
    <source>
        <dbReference type="ARBA" id="ARBA00023136"/>
    </source>
</evidence>
<protein>
    <submittedName>
        <fullName evidence="10">ABC transporter permease</fullName>
    </submittedName>
</protein>
<organism evidence="10 11">
    <name type="scientific">Burkholderia stagnalis</name>
    <dbReference type="NCBI Taxonomy" id="1503054"/>
    <lineage>
        <taxon>Bacteria</taxon>
        <taxon>Pseudomonadati</taxon>
        <taxon>Pseudomonadota</taxon>
        <taxon>Betaproteobacteria</taxon>
        <taxon>Burkholderiales</taxon>
        <taxon>Burkholderiaceae</taxon>
        <taxon>Burkholderia</taxon>
        <taxon>Burkholderia cepacia complex</taxon>
    </lineage>
</organism>
<comment type="subcellular location">
    <subcellularLocation>
        <location evidence="1 8">Cell membrane</location>
        <topology evidence="1 8">Multi-pass membrane protein</topology>
    </subcellularLocation>
</comment>
<keyword evidence="5 8" id="KW-0812">Transmembrane</keyword>
<accession>A0A6L3N008</accession>
<keyword evidence="3 8" id="KW-0813">Transport</keyword>
<evidence type="ECO:0000256" key="3">
    <source>
        <dbReference type="ARBA" id="ARBA00022448"/>
    </source>
</evidence>
<evidence type="ECO:0000256" key="2">
    <source>
        <dbReference type="ARBA" id="ARBA00007069"/>
    </source>
</evidence>
<evidence type="ECO:0000256" key="8">
    <source>
        <dbReference type="RuleBase" id="RU363032"/>
    </source>
</evidence>